<protein>
    <submittedName>
        <fullName evidence="1">DUF1819 family protein</fullName>
    </submittedName>
</protein>
<dbReference type="InterPro" id="IPR023137">
    <property type="entry name" value="BrxA_sf"/>
</dbReference>
<dbReference type="InterPro" id="IPR014948">
    <property type="entry name" value="BrxA"/>
</dbReference>
<comment type="caution">
    <text evidence="1">The sequence shown here is derived from an EMBL/GenBank/DDBJ whole genome shotgun (WGS) entry which is preliminary data.</text>
</comment>
<dbReference type="Gene3D" id="1.10.3540.10">
    <property type="entry name" value="uncharacterized protein from magnetospirillum magneticum domain"/>
    <property type="match status" value="1"/>
</dbReference>
<dbReference type="OrthoDB" id="981635at2"/>
<reference evidence="1 2" key="1">
    <citation type="submission" date="2019-11" db="EMBL/GenBank/DDBJ databases">
        <title>Whole-genome sequence of the anaerobic purple sulfur bacterium Allochromatium palmeri DSM 15591.</title>
        <authorList>
            <person name="Kyndt J.A."/>
            <person name="Meyer T.E."/>
        </authorList>
    </citation>
    <scope>NUCLEOTIDE SEQUENCE [LARGE SCALE GENOMIC DNA]</scope>
    <source>
        <strain evidence="1 2">DSM 15591</strain>
    </source>
</reference>
<dbReference type="Pfam" id="PF08849">
    <property type="entry name" value="BrxA"/>
    <property type="match status" value="1"/>
</dbReference>
<gene>
    <name evidence="1" type="ORF">GJ668_12075</name>
</gene>
<dbReference type="EMBL" id="WNKT01000025">
    <property type="protein sequence ID" value="MTW21826.1"/>
    <property type="molecule type" value="Genomic_DNA"/>
</dbReference>
<dbReference type="RefSeq" id="WP_155450414.1">
    <property type="nucleotide sequence ID" value="NZ_WNKT01000025.1"/>
</dbReference>
<dbReference type="AlphaFoldDB" id="A0A6N8EGK3"/>
<evidence type="ECO:0000313" key="1">
    <source>
        <dbReference type="EMBL" id="MTW21826.1"/>
    </source>
</evidence>
<proteinExistence type="predicted"/>
<organism evidence="1 2">
    <name type="scientific">Allochromatium palmeri</name>
    <dbReference type="NCBI Taxonomy" id="231048"/>
    <lineage>
        <taxon>Bacteria</taxon>
        <taxon>Pseudomonadati</taxon>
        <taxon>Pseudomonadota</taxon>
        <taxon>Gammaproteobacteria</taxon>
        <taxon>Chromatiales</taxon>
        <taxon>Chromatiaceae</taxon>
        <taxon>Allochromatium</taxon>
    </lineage>
</organism>
<dbReference type="Proteomes" id="UP000434044">
    <property type="component" value="Unassembled WGS sequence"/>
</dbReference>
<accession>A0A6N8EGK3</accession>
<name>A0A6N8EGK3_9GAMM</name>
<sequence>MESARYRLSFTAGGLLQQESVQLAQLYLDLKDWTAVRDKALSDNILQARTVNTSKRFCREIISRLKMLSSGELDLLVQGSIQEQAQLLWVSLCRRYQFIADFAVEVLHEKHRGLQPDLQHADFDSFFNHKSEWHSELEAIKPSTRNKLRQVLFKILQDADLLSGAYTITPALISPRVDELLKQGNAQDLLLFPVNDPEQQRRTP</sequence>
<evidence type="ECO:0000313" key="2">
    <source>
        <dbReference type="Proteomes" id="UP000434044"/>
    </source>
</evidence>
<keyword evidence="2" id="KW-1185">Reference proteome</keyword>